<keyword evidence="1" id="KW-0472">Membrane</keyword>
<feature type="transmembrane region" description="Helical" evidence="1">
    <location>
        <begin position="27"/>
        <end position="51"/>
    </location>
</feature>
<evidence type="ECO:0000256" key="1">
    <source>
        <dbReference type="SAM" id="Phobius"/>
    </source>
</evidence>
<sequence length="101" mass="11110">MTMLTTMAFHPGPGPWQDGPGMSDAPAWWPVFPLTFGMFWVAVAIGVFYLVRRRITANAAATAAASDPTARARSVLAERFAQGEIDEDEYQTRLSALRYDA</sequence>
<name>A0ABN3JCV8_9ACTN</name>
<comment type="caution">
    <text evidence="3">The sequence shown here is derived from an EMBL/GenBank/DDBJ whole genome shotgun (WGS) entry which is preliminary data.</text>
</comment>
<evidence type="ECO:0000313" key="4">
    <source>
        <dbReference type="Proteomes" id="UP001501231"/>
    </source>
</evidence>
<feature type="domain" description="SHOCT" evidence="2">
    <location>
        <begin position="75"/>
        <end position="97"/>
    </location>
</feature>
<dbReference type="InterPro" id="IPR018649">
    <property type="entry name" value="SHOCT"/>
</dbReference>
<dbReference type="RefSeq" id="WP_344591016.1">
    <property type="nucleotide sequence ID" value="NZ_BAAARW010000016.1"/>
</dbReference>
<organism evidence="3 4">
    <name type="scientific">Actinomadura vinacea</name>
    <dbReference type="NCBI Taxonomy" id="115336"/>
    <lineage>
        <taxon>Bacteria</taxon>
        <taxon>Bacillati</taxon>
        <taxon>Actinomycetota</taxon>
        <taxon>Actinomycetes</taxon>
        <taxon>Streptosporangiales</taxon>
        <taxon>Thermomonosporaceae</taxon>
        <taxon>Actinomadura</taxon>
    </lineage>
</organism>
<reference evidence="3 4" key="1">
    <citation type="journal article" date="2019" name="Int. J. Syst. Evol. Microbiol.">
        <title>The Global Catalogue of Microorganisms (GCM) 10K type strain sequencing project: providing services to taxonomists for standard genome sequencing and annotation.</title>
        <authorList>
            <consortium name="The Broad Institute Genomics Platform"/>
            <consortium name="The Broad Institute Genome Sequencing Center for Infectious Disease"/>
            <person name="Wu L."/>
            <person name="Ma J."/>
        </authorList>
    </citation>
    <scope>NUCLEOTIDE SEQUENCE [LARGE SCALE GENOMIC DNA]</scope>
    <source>
        <strain evidence="3 4">JCM 3325</strain>
    </source>
</reference>
<dbReference type="Proteomes" id="UP001501231">
    <property type="component" value="Unassembled WGS sequence"/>
</dbReference>
<accession>A0ABN3JCV8</accession>
<keyword evidence="1" id="KW-1133">Transmembrane helix</keyword>
<protein>
    <recommendedName>
        <fullName evidence="2">SHOCT domain-containing protein</fullName>
    </recommendedName>
</protein>
<keyword evidence="1" id="KW-0812">Transmembrane</keyword>
<dbReference type="Pfam" id="PF09851">
    <property type="entry name" value="SHOCT"/>
    <property type="match status" value="1"/>
</dbReference>
<dbReference type="EMBL" id="BAAARW010000016">
    <property type="protein sequence ID" value="GAA2425772.1"/>
    <property type="molecule type" value="Genomic_DNA"/>
</dbReference>
<proteinExistence type="predicted"/>
<gene>
    <name evidence="3" type="ORF">GCM10010191_42680</name>
</gene>
<evidence type="ECO:0000259" key="2">
    <source>
        <dbReference type="Pfam" id="PF09851"/>
    </source>
</evidence>
<keyword evidence="4" id="KW-1185">Reference proteome</keyword>
<evidence type="ECO:0000313" key="3">
    <source>
        <dbReference type="EMBL" id="GAA2425772.1"/>
    </source>
</evidence>